<feature type="domain" description="F-box" evidence="1">
    <location>
        <begin position="1"/>
        <end position="40"/>
    </location>
</feature>
<dbReference type="EMBL" id="CAJOBC010031329">
    <property type="protein sequence ID" value="CAF4091729.1"/>
    <property type="molecule type" value="Genomic_DNA"/>
</dbReference>
<organism evidence="2 4">
    <name type="scientific">Didymodactylos carnosus</name>
    <dbReference type="NCBI Taxonomy" id="1234261"/>
    <lineage>
        <taxon>Eukaryota</taxon>
        <taxon>Metazoa</taxon>
        <taxon>Spiralia</taxon>
        <taxon>Gnathifera</taxon>
        <taxon>Rotifera</taxon>
        <taxon>Eurotatoria</taxon>
        <taxon>Bdelloidea</taxon>
        <taxon>Philodinida</taxon>
        <taxon>Philodinidae</taxon>
        <taxon>Didymodactylos</taxon>
    </lineage>
</organism>
<evidence type="ECO:0000313" key="4">
    <source>
        <dbReference type="Proteomes" id="UP000663829"/>
    </source>
</evidence>
<dbReference type="Proteomes" id="UP000663829">
    <property type="component" value="Unassembled WGS sequence"/>
</dbReference>
<keyword evidence="4" id="KW-1185">Reference proteome</keyword>
<proteinExistence type="predicted"/>
<sequence length="293" mass="34531">MLTLETLPFELYFRIFHYLLPHEILQTFLNINSHFNSVINLCCCKRISLVDVSKVYFQYYYRHIIPKLKKENIIALHVSEGDDDNHSTNSCCCNLLCQKVFSIPTLKICYLLKWNNISKLLLTSQAIKLEYLQIHLGYKNDLLMLLNYIPSIKHLSVSIIADDKDTTTTTDDSTAIPQPPYESNVVPYLTKLYFSTPSVISFEWIESFLKCLSSHLEEFYFQGSGYTNLYPWEYLDGRQWSNLIQYFMPKINKFQLNFNMICADNNNFQPYDINDLISYYRTNILQNSIAFFY</sequence>
<dbReference type="PROSITE" id="PS50181">
    <property type="entry name" value="FBOX"/>
    <property type="match status" value="1"/>
</dbReference>
<evidence type="ECO:0000313" key="2">
    <source>
        <dbReference type="EMBL" id="CAF1288236.1"/>
    </source>
</evidence>
<reference evidence="2" key="1">
    <citation type="submission" date="2021-02" db="EMBL/GenBank/DDBJ databases">
        <authorList>
            <person name="Nowell W R."/>
        </authorList>
    </citation>
    <scope>NUCLEOTIDE SEQUENCE</scope>
</reference>
<dbReference type="InterPro" id="IPR001810">
    <property type="entry name" value="F-box_dom"/>
</dbReference>
<dbReference type="EMBL" id="CAJNOQ010011928">
    <property type="protein sequence ID" value="CAF1288236.1"/>
    <property type="molecule type" value="Genomic_DNA"/>
</dbReference>
<evidence type="ECO:0000259" key="1">
    <source>
        <dbReference type="PROSITE" id="PS50181"/>
    </source>
</evidence>
<name>A0A815CT50_9BILA</name>
<protein>
    <recommendedName>
        <fullName evidence="1">F-box domain-containing protein</fullName>
    </recommendedName>
</protein>
<evidence type="ECO:0000313" key="3">
    <source>
        <dbReference type="EMBL" id="CAF4091729.1"/>
    </source>
</evidence>
<comment type="caution">
    <text evidence="2">The sequence shown here is derived from an EMBL/GenBank/DDBJ whole genome shotgun (WGS) entry which is preliminary data.</text>
</comment>
<accession>A0A815CT50</accession>
<gene>
    <name evidence="2" type="ORF">GPM918_LOCUS27901</name>
    <name evidence="3" type="ORF">SRO942_LOCUS28315</name>
</gene>
<dbReference type="Proteomes" id="UP000681722">
    <property type="component" value="Unassembled WGS sequence"/>
</dbReference>
<dbReference type="AlphaFoldDB" id="A0A815CT50"/>